<gene>
    <name evidence="1" type="ORF">SGCZBJ_03920</name>
</gene>
<evidence type="ECO:0000313" key="1">
    <source>
        <dbReference type="EMBL" id="PLR28165.1"/>
    </source>
</evidence>
<dbReference type="RefSeq" id="WP_101716718.1">
    <property type="nucleotide sequence ID" value="NZ_PJRS01000010.1"/>
</dbReference>
<dbReference type="AlphaFoldDB" id="A0A2N5DQ83"/>
<comment type="caution">
    <text evidence="1">The sequence shown here is derived from an EMBL/GenBank/DDBJ whole genome shotgun (WGS) entry which is preliminary data.</text>
</comment>
<protein>
    <submittedName>
        <fullName evidence="1">DUF3606 domain-containing protein</fullName>
    </submittedName>
</protein>
<evidence type="ECO:0000313" key="2">
    <source>
        <dbReference type="Proteomes" id="UP000234479"/>
    </source>
</evidence>
<dbReference type="EMBL" id="PJRS01000010">
    <property type="protein sequence ID" value="PLR28165.1"/>
    <property type="molecule type" value="Genomic_DNA"/>
</dbReference>
<accession>A0A2N5DQ83</accession>
<sequence>MADNLADRGPQDRARININEPHEVRYWTEKFNVTEDQLAQAVEAVGVSADAVAAHLQRGSY</sequence>
<dbReference type="Pfam" id="PF12244">
    <property type="entry name" value="DUF3606"/>
    <property type="match status" value="1"/>
</dbReference>
<organism evidence="1 2">
    <name type="scientific">Caulobacter zeae</name>
    <dbReference type="NCBI Taxonomy" id="2055137"/>
    <lineage>
        <taxon>Bacteria</taxon>
        <taxon>Pseudomonadati</taxon>
        <taxon>Pseudomonadota</taxon>
        <taxon>Alphaproteobacteria</taxon>
        <taxon>Caulobacterales</taxon>
        <taxon>Caulobacteraceae</taxon>
        <taxon>Caulobacter</taxon>
    </lineage>
</organism>
<keyword evidence="2" id="KW-1185">Reference proteome</keyword>
<name>A0A2N5DQ83_9CAUL</name>
<dbReference type="Proteomes" id="UP000234479">
    <property type="component" value="Unassembled WGS sequence"/>
</dbReference>
<dbReference type="InterPro" id="IPR022037">
    <property type="entry name" value="DUF3606"/>
</dbReference>
<dbReference type="OrthoDB" id="8238029at2"/>
<reference evidence="1 2" key="1">
    <citation type="submission" date="2017-12" db="EMBL/GenBank/DDBJ databases">
        <title>The genome sequence of Caulobacter sp. 410.</title>
        <authorList>
            <person name="Gao J."/>
            <person name="Mao X."/>
            <person name="Sun J."/>
        </authorList>
    </citation>
    <scope>NUCLEOTIDE SEQUENCE [LARGE SCALE GENOMIC DNA]</scope>
    <source>
        <strain evidence="1 2">410</strain>
    </source>
</reference>
<proteinExistence type="predicted"/>